<protein>
    <submittedName>
        <fullName evidence="1">Uncharacterized protein</fullName>
    </submittedName>
</protein>
<name>A0A0F9GL38_9ZZZZ</name>
<dbReference type="AlphaFoldDB" id="A0A0F9GL38"/>
<accession>A0A0F9GL38</accession>
<organism evidence="1">
    <name type="scientific">marine sediment metagenome</name>
    <dbReference type="NCBI Taxonomy" id="412755"/>
    <lineage>
        <taxon>unclassified sequences</taxon>
        <taxon>metagenomes</taxon>
        <taxon>ecological metagenomes</taxon>
    </lineage>
</organism>
<gene>
    <name evidence="1" type="ORF">LCGC14_1896880</name>
</gene>
<comment type="caution">
    <text evidence="1">The sequence shown here is derived from an EMBL/GenBank/DDBJ whole genome shotgun (WGS) entry which is preliminary data.</text>
</comment>
<sequence length="60" mass="6830">MSPKVEDFRKLVTCWRSYMEHLRNSKHSTPSELAVLSTMEATYGRCAGDIERLLEGGPDE</sequence>
<proteinExistence type="predicted"/>
<evidence type="ECO:0000313" key="1">
    <source>
        <dbReference type="EMBL" id="KKL91216.1"/>
    </source>
</evidence>
<dbReference type="EMBL" id="LAZR01019790">
    <property type="protein sequence ID" value="KKL91216.1"/>
    <property type="molecule type" value="Genomic_DNA"/>
</dbReference>
<reference evidence="1" key="1">
    <citation type="journal article" date="2015" name="Nature">
        <title>Complex archaea that bridge the gap between prokaryotes and eukaryotes.</title>
        <authorList>
            <person name="Spang A."/>
            <person name="Saw J.H."/>
            <person name="Jorgensen S.L."/>
            <person name="Zaremba-Niedzwiedzka K."/>
            <person name="Martijn J."/>
            <person name="Lind A.E."/>
            <person name="van Eijk R."/>
            <person name="Schleper C."/>
            <person name="Guy L."/>
            <person name="Ettema T.J."/>
        </authorList>
    </citation>
    <scope>NUCLEOTIDE SEQUENCE</scope>
</reference>